<keyword evidence="1" id="KW-0472">Membrane</keyword>
<keyword evidence="1" id="KW-0812">Transmembrane</keyword>
<accession>A0A8J6NRL1</accession>
<evidence type="ECO:0000313" key="2">
    <source>
        <dbReference type="EMBL" id="MBC8361039.1"/>
    </source>
</evidence>
<evidence type="ECO:0000256" key="1">
    <source>
        <dbReference type="SAM" id="Phobius"/>
    </source>
</evidence>
<keyword evidence="1" id="KW-1133">Transmembrane helix</keyword>
<reference evidence="2 3" key="1">
    <citation type="submission" date="2020-08" db="EMBL/GenBank/DDBJ databases">
        <title>Bridging the membrane lipid divide: bacteria of the FCB group superphylum have the potential to synthesize archaeal ether lipids.</title>
        <authorList>
            <person name="Villanueva L."/>
            <person name="Von Meijenfeldt F.A.B."/>
            <person name="Westbye A.B."/>
            <person name="Yadav S."/>
            <person name="Hopmans E.C."/>
            <person name="Dutilh B.E."/>
            <person name="Sinninghe Damste J.S."/>
        </authorList>
    </citation>
    <scope>NUCLEOTIDE SEQUENCE [LARGE SCALE GENOMIC DNA]</scope>
    <source>
        <strain evidence="2">NIOZ-UU30</strain>
    </source>
</reference>
<sequence length="152" mass="16945">MIQKKDWKKPFAIILFITLLGGYYDQLSFETRTMVLPIVIIIAVAFVISRLKQLEYETRSAQVFAHKITTQAFSVLDRDGKERVAISADTEKTALTFYDKNHTPCATLELADNQPALKLAGNKGIVLIAFDNEGRPNLSLKGAADETIWSAP</sequence>
<protein>
    <submittedName>
        <fullName evidence="2">Uncharacterized protein</fullName>
    </submittedName>
</protein>
<dbReference type="Proteomes" id="UP000603434">
    <property type="component" value="Unassembled WGS sequence"/>
</dbReference>
<dbReference type="AlphaFoldDB" id="A0A8J6NRL1"/>
<comment type="caution">
    <text evidence="2">The sequence shown here is derived from an EMBL/GenBank/DDBJ whole genome shotgun (WGS) entry which is preliminary data.</text>
</comment>
<name>A0A8J6NRL1_9BACT</name>
<gene>
    <name evidence="2" type="ORF">H8E23_06555</name>
</gene>
<feature type="transmembrane region" description="Helical" evidence="1">
    <location>
        <begin position="12"/>
        <end position="29"/>
    </location>
</feature>
<proteinExistence type="predicted"/>
<dbReference type="EMBL" id="JACNJH010000118">
    <property type="protein sequence ID" value="MBC8361039.1"/>
    <property type="molecule type" value="Genomic_DNA"/>
</dbReference>
<organism evidence="2 3">
    <name type="scientific">Candidatus Desulfatibia profunda</name>
    <dbReference type="NCBI Taxonomy" id="2841695"/>
    <lineage>
        <taxon>Bacteria</taxon>
        <taxon>Pseudomonadati</taxon>
        <taxon>Thermodesulfobacteriota</taxon>
        <taxon>Desulfobacteria</taxon>
        <taxon>Desulfobacterales</taxon>
        <taxon>Desulfobacterales incertae sedis</taxon>
        <taxon>Candidatus Desulfatibia</taxon>
    </lineage>
</organism>
<feature type="transmembrane region" description="Helical" evidence="1">
    <location>
        <begin position="35"/>
        <end position="51"/>
    </location>
</feature>
<evidence type="ECO:0000313" key="3">
    <source>
        <dbReference type="Proteomes" id="UP000603434"/>
    </source>
</evidence>